<dbReference type="Proteomes" id="UP000289954">
    <property type="component" value="Unassembled WGS sequence"/>
</dbReference>
<dbReference type="PIRSF" id="PIRSF006446">
    <property type="entry name" value="Cyt_quinol_oxidase_1"/>
    <property type="match status" value="1"/>
</dbReference>
<gene>
    <name evidence="14" type="ORF">CBZ_08510</name>
</gene>
<evidence type="ECO:0000256" key="2">
    <source>
        <dbReference type="ARBA" id="ARBA00009819"/>
    </source>
</evidence>
<evidence type="ECO:0000313" key="15">
    <source>
        <dbReference type="Proteomes" id="UP000289954"/>
    </source>
</evidence>
<dbReference type="Pfam" id="PF01654">
    <property type="entry name" value="Cyt_bd_oxida_I"/>
    <property type="match status" value="1"/>
</dbReference>
<dbReference type="GO" id="GO:0009055">
    <property type="term" value="F:electron transfer activity"/>
    <property type="evidence" value="ECO:0007669"/>
    <property type="project" value="UniProtKB-UniRule"/>
</dbReference>
<feature type="transmembrane region" description="Helical" evidence="12">
    <location>
        <begin position="53"/>
        <end position="71"/>
    </location>
</feature>
<comment type="similarity">
    <text evidence="2 12">Belongs to the cytochrome ubiquinol oxidase subunit 1 family.</text>
</comment>
<dbReference type="PANTHER" id="PTHR30365">
    <property type="entry name" value="CYTOCHROME D UBIQUINOL OXIDASE"/>
    <property type="match status" value="1"/>
</dbReference>
<dbReference type="AlphaFoldDB" id="A0A402DNT7"/>
<proteinExistence type="inferred from homology"/>
<accession>A0A402DNT7</accession>
<sequence length="503" mass="54423">MDALDLARWQFGITTVYHFIFVPLTIGLAPLVAIMQTIWVRTGDERWLRLTKFFGKLLLINFAIGVATGIVQEFQFGMAWSEYSRFVGDVFGAPLAMEALAAFFVESTFLGLWIFGWDKLPKKIHLACIWAVAIATNLSAYFILAANSWMQHPVGSTYNPETGRAEMTDIGAILSNNTLLAAFPHTISAAFLTAGTFVAAIAAWWMVKLVRAGRADDARSIYRPAVILGVVTMLVSGIGVAVSGDAQAKLMYEQQPMKMSAAEAICQTTEGGAPFSILAIGDLTDSCEGVAHVIEIPGLTSFLAHGDFTTPLPGVENLQAEYEEKFGFTDAGGEPISYQPNLAVTYWSFRLMIGFGVGSAALALVALWVTRKGRVSGSPWVSRLAIVALGTPFLASAFGWIFTEMGRQPWVVAPNPNPSGVDGVWLLTARGVSTVTGPGTILTSLVAFTLLYGVLAVLWYKLMHRYAVEGVADREKDPSPDNPDNQPDPDDPSSADRPLSFAY</sequence>
<keyword evidence="15" id="KW-1185">Reference proteome</keyword>
<evidence type="ECO:0000256" key="9">
    <source>
        <dbReference type="ARBA" id="ARBA00022989"/>
    </source>
</evidence>
<evidence type="ECO:0000256" key="6">
    <source>
        <dbReference type="ARBA" id="ARBA00022692"/>
    </source>
</evidence>
<evidence type="ECO:0000256" key="13">
    <source>
        <dbReference type="SAM" id="MobiDB-lite"/>
    </source>
</evidence>
<keyword evidence="9 12" id="KW-1133">Transmembrane helix</keyword>
<dbReference type="GO" id="GO:0016682">
    <property type="term" value="F:oxidoreductase activity, acting on diphenols and related substances as donors, oxygen as acceptor"/>
    <property type="evidence" value="ECO:0007669"/>
    <property type="project" value="TreeGrafter"/>
</dbReference>
<keyword evidence="10 12" id="KW-0408">Iron</keyword>
<reference evidence="14 15" key="1">
    <citation type="submission" date="2019-01" db="EMBL/GenBank/DDBJ databases">
        <title>Draft genome sequence of Cellulomonas takizawaensis strain TKZ-21.</title>
        <authorList>
            <person name="Yamamura H."/>
            <person name="Hayashi T."/>
            <person name="Hamada M."/>
            <person name="Serisawa Y."/>
            <person name="Matsuyama K."/>
            <person name="Nakagawa Y."/>
            <person name="Otoguro M."/>
            <person name="Yanagida F."/>
            <person name="Hayakawa M."/>
        </authorList>
    </citation>
    <scope>NUCLEOTIDE SEQUENCE [LARGE SCALE GENOMIC DNA]</scope>
    <source>
        <strain evidence="14 15">NBRC12680</strain>
    </source>
</reference>
<dbReference type="InterPro" id="IPR002585">
    <property type="entry name" value="Cyt-d_ubiquinol_oxidase_su_1"/>
</dbReference>
<evidence type="ECO:0000256" key="12">
    <source>
        <dbReference type="PIRNR" id="PIRNR006446"/>
    </source>
</evidence>
<feature type="transmembrane region" description="Helical" evidence="12">
    <location>
        <begin position="20"/>
        <end position="41"/>
    </location>
</feature>
<feature type="transmembrane region" description="Helical" evidence="12">
    <location>
        <begin position="127"/>
        <end position="150"/>
    </location>
</feature>
<protein>
    <submittedName>
        <fullName evidence="14">Putative integral membrane cytochrome D ubiquinol oxidase (Subunit I) CydA</fullName>
    </submittedName>
</protein>
<comment type="caution">
    <text evidence="14">The sequence shown here is derived from an EMBL/GenBank/DDBJ whole genome shotgun (WGS) entry which is preliminary data.</text>
</comment>
<dbReference type="GO" id="GO:0019646">
    <property type="term" value="P:aerobic electron transport chain"/>
    <property type="evidence" value="ECO:0007669"/>
    <property type="project" value="InterPro"/>
</dbReference>
<evidence type="ECO:0000256" key="1">
    <source>
        <dbReference type="ARBA" id="ARBA00004651"/>
    </source>
</evidence>
<keyword evidence="3 12" id="KW-0813">Transport</keyword>
<dbReference type="GO" id="GO:0070069">
    <property type="term" value="C:cytochrome complex"/>
    <property type="evidence" value="ECO:0007669"/>
    <property type="project" value="UniProtKB-UniRule"/>
</dbReference>
<organism evidence="14 15">
    <name type="scientific">Cellulomonas biazotea</name>
    <dbReference type="NCBI Taxonomy" id="1709"/>
    <lineage>
        <taxon>Bacteria</taxon>
        <taxon>Bacillati</taxon>
        <taxon>Actinomycetota</taxon>
        <taxon>Actinomycetes</taxon>
        <taxon>Micrococcales</taxon>
        <taxon>Cellulomonadaceae</taxon>
        <taxon>Cellulomonas</taxon>
    </lineage>
</organism>
<feature type="region of interest" description="Disordered" evidence="13">
    <location>
        <begin position="472"/>
        <end position="503"/>
    </location>
</feature>
<feature type="transmembrane region" description="Helical" evidence="12">
    <location>
        <begin position="91"/>
        <end position="115"/>
    </location>
</feature>
<dbReference type="PANTHER" id="PTHR30365:SF15">
    <property type="entry name" value="CYTOCHROME BD UBIQUINOL OXIDASE SUBUNIT 1"/>
    <property type="match status" value="1"/>
</dbReference>
<name>A0A402DNT7_9CELL</name>
<dbReference type="EMBL" id="BIMR01000048">
    <property type="protein sequence ID" value="GCE75795.1"/>
    <property type="molecule type" value="Genomic_DNA"/>
</dbReference>
<feature type="transmembrane region" description="Helical" evidence="12">
    <location>
        <begin position="221"/>
        <end position="242"/>
    </location>
</feature>
<evidence type="ECO:0000256" key="4">
    <source>
        <dbReference type="ARBA" id="ARBA00022475"/>
    </source>
</evidence>
<feature type="transmembrane region" description="Helical" evidence="12">
    <location>
        <begin position="441"/>
        <end position="460"/>
    </location>
</feature>
<feature type="transmembrane region" description="Helical" evidence="12">
    <location>
        <begin position="347"/>
        <end position="369"/>
    </location>
</feature>
<evidence type="ECO:0000256" key="8">
    <source>
        <dbReference type="ARBA" id="ARBA00022982"/>
    </source>
</evidence>
<keyword evidence="6 12" id="KW-0812">Transmembrane</keyword>
<keyword evidence="7 12" id="KW-0479">Metal-binding</keyword>
<dbReference type="OrthoDB" id="9807042at2"/>
<evidence type="ECO:0000313" key="14">
    <source>
        <dbReference type="EMBL" id="GCE75795.1"/>
    </source>
</evidence>
<dbReference type="GO" id="GO:0005886">
    <property type="term" value="C:plasma membrane"/>
    <property type="evidence" value="ECO:0007669"/>
    <property type="project" value="UniProtKB-SubCell"/>
</dbReference>
<keyword evidence="4 12" id="KW-1003">Cell membrane</keyword>
<keyword evidence="5 12" id="KW-0349">Heme</keyword>
<feature type="transmembrane region" description="Helical" evidence="12">
    <location>
        <begin position="187"/>
        <end position="209"/>
    </location>
</feature>
<dbReference type="GO" id="GO:0046872">
    <property type="term" value="F:metal ion binding"/>
    <property type="evidence" value="ECO:0007669"/>
    <property type="project" value="UniProtKB-UniRule"/>
</dbReference>
<feature type="transmembrane region" description="Helical" evidence="12">
    <location>
        <begin position="381"/>
        <end position="402"/>
    </location>
</feature>
<evidence type="ECO:0000256" key="10">
    <source>
        <dbReference type="ARBA" id="ARBA00023004"/>
    </source>
</evidence>
<keyword evidence="8 12" id="KW-0249">Electron transport</keyword>
<keyword evidence="11 12" id="KW-0472">Membrane</keyword>
<comment type="subcellular location">
    <subcellularLocation>
        <location evidence="1">Cell membrane</location>
        <topology evidence="1">Multi-pass membrane protein</topology>
    </subcellularLocation>
</comment>
<dbReference type="GO" id="GO:0020037">
    <property type="term" value="F:heme binding"/>
    <property type="evidence" value="ECO:0007669"/>
    <property type="project" value="TreeGrafter"/>
</dbReference>
<evidence type="ECO:0000256" key="11">
    <source>
        <dbReference type="ARBA" id="ARBA00023136"/>
    </source>
</evidence>
<evidence type="ECO:0000256" key="3">
    <source>
        <dbReference type="ARBA" id="ARBA00022448"/>
    </source>
</evidence>
<dbReference type="RefSeq" id="WP_130780397.1">
    <property type="nucleotide sequence ID" value="NZ_BIMR01000048.1"/>
</dbReference>
<evidence type="ECO:0000256" key="5">
    <source>
        <dbReference type="ARBA" id="ARBA00022617"/>
    </source>
</evidence>
<evidence type="ECO:0000256" key="7">
    <source>
        <dbReference type="ARBA" id="ARBA00022723"/>
    </source>
</evidence>